<keyword evidence="5" id="KW-1185">Reference proteome</keyword>
<feature type="signal peptide" evidence="2">
    <location>
        <begin position="1"/>
        <end position="23"/>
    </location>
</feature>
<dbReference type="InterPro" id="IPR003599">
    <property type="entry name" value="Ig_sub"/>
</dbReference>
<dbReference type="InterPro" id="IPR036179">
    <property type="entry name" value="Ig-like_dom_sf"/>
</dbReference>
<gene>
    <name evidence="4" type="ORF">AGOR_G00194480</name>
</gene>
<organism evidence="4 5">
    <name type="scientific">Albula goreensis</name>
    <dbReference type="NCBI Taxonomy" id="1534307"/>
    <lineage>
        <taxon>Eukaryota</taxon>
        <taxon>Metazoa</taxon>
        <taxon>Chordata</taxon>
        <taxon>Craniata</taxon>
        <taxon>Vertebrata</taxon>
        <taxon>Euteleostomi</taxon>
        <taxon>Actinopterygii</taxon>
        <taxon>Neopterygii</taxon>
        <taxon>Teleostei</taxon>
        <taxon>Albuliformes</taxon>
        <taxon>Albulidae</taxon>
        <taxon>Albula</taxon>
    </lineage>
</organism>
<dbReference type="Proteomes" id="UP000829720">
    <property type="component" value="Unassembled WGS sequence"/>
</dbReference>
<evidence type="ECO:0000313" key="4">
    <source>
        <dbReference type="EMBL" id="KAI1887830.1"/>
    </source>
</evidence>
<dbReference type="AlphaFoldDB" id="A0A8T3CVP8"/>
<evidence type="ECO:0000259" key="3">
    <source>
        <dbReference type="PROSITE" id="PS50835"/>
    </source>
</evidence>
<dbReference type="InterPro" id="IPR013783">
    <property type="entry name" value="Ig-like_fold"/>
</dbReference>
<keyword evidence="1" id="KW-1133">Transmembrane helix</keyword>
<dbReference type="SMART" id="SM00409">
    <property type="entry name" value="IG"/>
    <property type="match status" value="1"/>
</dbReference>
<keyword evidence="2" id="KW-0732">Signal</keyword>
<accession>A0A8T3CVP8</accession>
<dbReference type="Pfam" id="PF07686">
    <property type="entry name" value="V-set"/>
    <property type="match status" value="1"/>
</dbReference>
<dbReference type="InterPro" id="IPR007110">
    <property type="entry name" value="Ig-like_dom"/>
</dbReference>
<evidence type="ECO:0000256" key="1">
    <source>
        <dbReference type="SAM" id="Phobius"/>
    </source>
</evidence>
<reference evidence="4" key="1">
    <citation type="submission" date="2021-01" db="EMBL/GenBank/DDBJ databases">
        <authorList>
            <person name="Zahm M."/>
            <person name="Roques C."/>
            <person name="Cabau C."/>
            <person name="Klopp C."/>
            <person name="Donnadieu C."/>
            <person name="Jouanno E."/>
            <person name="Lampietro C."/>
            <person name="Louis A."/>
            <person name="Herpin A."/>
            <person name="Echchiki A."/>
            <person name="Berthelot C."/>
            <person name="Parey E."/>
            <person name="Roest-Crollius H."/>
            <person name="Braasch I."/>
            <person name="Postlethwait J."/>
            <person name="Bobe J."/>
            <person name="Montfort J."/>
            <person name="Bouchez O."/>
            <person name="Begum T."/>
            <person name="Mejri S."/>
            <person name="Adams A."/>
            <person name="Chen W.-J."/>
            <person name="Guiguen Y."/>
        </authorList>
    </citation>
    <scope>NUCLEOTIDE SEQUENCE</scope>
    <source>
        <tissue evidence="4">Blood</tissue>
    </source>
</reference>
<sequence>MMMINLRSDFLLLLGLVAALLRAEQPRVETAREGQAITLHPHFAELQASSYVIWSFYHTGSFKVIAESFSGEITTDFIQRFRDRLQVDGQTGSLSISKLGLSDSGVYLLQTEINGDTTLLRFQLTVYAPVLKPVITNINSSHSGSENCSVLCSVENGREVTLSWQREGETLNTTSSPDLNTPLSLPLEIEENSAPYSCVAANPVCNQTVRLNTSELCPQTAVHTCSVQCCRFTEFVVRLVLSGLVSVVLAVLLVHHFKHR</sequence>
<feature type="chain" id="PRO_5035774398" description="Ig-like domain-containing protein" evidence="2">
    <location>
        <begin position="24"/>
        <end position="260"/>
    </location>
</feature>
<keyword evidence="1" id="KW-0812">Transmembrane</keyword>
<comment type="caution">
    <text evidence="4">The sequence shown here is derived from an EMBL/GenBank/DDBJ whole genome shotgun (WGS) entry which is preliminary data.</text>
</comment>
<feature type="transmembrane region" description="Helical" evidence="1">
    <location>
        <begin position="235"/>
        <end position="254"/>
    </location>
</feature>
<dbReference type="EMBL" id="JAERUA010000018">
    <property type="protein sequence ID" value="KAI1887830.1"/>
    <property type="molecule type" value="Genomic_DNA"/>
</dbReference>
<dbReference type="OrthoDB" id="9835793at2759"/>
<feature type="domain" description="Ig-like" evidence="3">
    <location>
        <begin position="133"/>
        <end position="217"/>
    </location>
</feature>
<dbReference type="PANTHER" id="PTHR21063">
    <property type="entry name" value="LFA-3"/>
    <property type="match status" value="1"/>
</dbReference>
<dbReference type="Gene3D" id="2.60.40.10">
    <property type="entry name" value="Immunoglobulins"/>
    <property type="match status" value="2"/>
</dbReference>
<keyword evidence="1" id="KW-0472">Membrane</keyword>
<dbReference type="InterPro" id="IPR013106">
    <property type="entry name" value="Ig_V-set"/>
</dbReference>
<protein>
    <recommendedName>
        <fullName evidence="3">Ig-like domain-containing protein</fullName>
    </recommendedName>
</protein>
<dbReference type="PANTHER" id="PTHR21063:SF4">
    <property type="entry name" value="CD48 ANTIGEN-RELATED"/>
    <property type="match status" value="1"/>
</dbReference>
<proteinExistence type="predicted"/>
<name>A0A8T3CVP8_9TELE</name>
<dbReference type="SUPFAM" id="SSF48726">
    <property type="entry name" value="Immunoglobulin"/>
    <property type="match status" value="2"/>
</dbReference>
<dbReference type="PROSITE" id="PS50835">
    <property type="entry name" value="IG_LIKE"/>
    <property type="match status" value="1"/>
</dbReference>
<evidence type="ECO:0000313" key="5">
    <source>
        <dbReference type="Proteomes" id="UP000829720"/>
    </source>
</evidence>
<evidence type="ECO:0000256" key="2">
    <source>
        <dbReference type="SAM" id="SignalP"/>
    </source>
</evidence>